<sequence length="168" mass="18313">MSTATTLTAVGSKVDVSALTSSERTVALYVSDMPTRRRYGTKEEVRAWIEQGIERLGRRELARRALFLNGHFLLALCDLVPIPAPMQARHDERFPDAYRLDVAGHATATSVCFDGMSATARKRNSAAKVDGECPCHGTGSMFVDVDGDPDLSYGLYCPVHRPSPIGGR</sequence>
<name>A0ABZ1R1H1_9ACTN</name>
<reference evidence="1" key="1">
    <citation type="submission" date="2022-10" db="EMBL/GenBank/DDBJ databases">
        <title>The complete genomes of actinobacterial strains from the NBC collection.</title>
        <authorList>
            <person name="Joergensen T.S."/>
            <person name="Alvarez Arevalo M."/>
            <person name="Sterndorff E.B."/>
            <person name="Faurdal D."/>
            <person name="Vuksanovic O."/>
            <person name="Mourched A.-S."/>
            <person name="Charusanti P."/>
            <person name="Shaw S."/>
            <person name="Blin K."/>
            <person name="Weber T."/>
        </authorList>
    </citation>
    <scope>NUCLEOTIDE SEQUENCE</scope>
    <source>
        <strain evidence="1">NBC_00302</strain>
    </source>
</reference>
<keyword evidence="2" id="KW-1185">Reference proteome</keyword>
<proteinExistence type="predicted"/>
<protein>
    <submittedName>
        <fullName evidence="1">Uncharacterized protein</fullName>
    </submittedName>
</protein>
<evidence type="ECO:0000313" key="1">
    <source>
        <dbReference type="EMBL" id="WUN88614.1"/>
    </source>
</evidence>
<dbReference type="GeneID" id="93763755"/>
<dbReference type="Proteomes" id="UP001432071">
    <property type="component" value="Chromosome"/>
</dbReference>
<dbReference type="RefSeq" id="WP_328735817.1">
    <property type="nucleotide sequence ID" value="NZ_CP108038.1"/>
</dbReference>
<organism evidence="1 2">
    <name type="scientific">Streptomyces bobili</name>
    <dbReference type="NCBI Taxonomy" id="67280"/>
    <lineage>
        <taxon>Bacteria</taxon>
        <taxon>Bacillati</taxon>
        <taxon>Actinomycetota</taxon>
        <taxon>Actinomycetes</taxon>
        <taxon>Kitasatosporales</taxon>
        <taxon>Streptomycetaceae</taxon>
        <taxon>Streptomyces</taxon>
    </lineage>
</organism>
<dbReference type="EMBL" id="CP108038">
    <property type="protein sequence ID" value="WUN88614.1"/>
    <property type="molecule type" value="Genomic_DNA"/>
</dbReference>
<accession>A0ABZ1R1H1</accession>
<evidence type="ECO:0000313" key="2">
    <source>
        <dbReference type="Proteomes" id="UP001432071"/>
    </source>
</evidence>
<gene>
    <name evidence="1" type="ORF">OHT53_22260</name>
</gene>